<protein>
    <recommendedName>
        <fullName evidence="7">Glutamyl-tRNA(Gln) amidotransferase subunit A</fullName>
        <shortName evidence="7">Glu-ADT subunit A</shortName>
        <ecNumber evidence="7">6.3.5.7</ecNumber>
    </recommendedName>
</protein>
<dbReference type="EMBL" id="PFAJ01000036">
    <property type="protein sequence ID" value="PIR97206.1"/>
    <property type="molecule type" value="Genomic_DNA"/>
</dbReference>
<keyword evidence="2 7" id="KW-0436">Ligase</keyword>
<proteinExistence type="inferred from homology"/>
<dbReference type="GO" id="GO:0050567">
    <property type="term" value="F:glutaminyl-tRNA synthase (glutamine-hydrolyzing) activity"/>
    <property type="evidence" value="ECO:0007669"/>
    <property type="project" value="UniProtKB-UniRule"/>
</dbReference>
<comment type="function">
    <text evidence="7">Allows the formation of correctly charged Gln-tRNA(Gln) through the transamidation of misacylated Glu-tRNA(Gln) in organisms which lack glutaminyl-tRNA synthetase. The reaction takes place in the presence of glutamine and ATP through an activated gamma-phospho-Glu-tRNA(Gln).</text>
</comment>
<evidence type="ECO:0000256" key="3">
    <source>
        <dbReference type="ARBA" id="ARBA00022741"/>
    </source>
</evidence>
<dbReference type="NCBIfam" id="TIGR00132">
    <property type="entry name" value="gatA"/>
    <property type="match status" value="1"/>
</dbReference>
<dbReference type="InterPro" id="IPR000120">
    <property type="entry name" value="Amidase"/>
</dbReference>
<organism evidence="9 10">
    <name type="scientific">Candidatus Doudnabacteria bacterium CG10_big_fil_rev_8_21_14_0_10_41_10</name>
    <dbReference type="NCBI Taxonomy" id="1974551"/>
    <lineage>
        <taxon>Bacteria</taxon>
        <taxon>Candidatus Doudnaibacteriota</taxon>
    </lineage>
</organism>
<comment type="similarity">
    <text evidence="1 7">Belongs to the amidase family. GatA subfamily.</text>
</comment>
<keyword evidence="9" id="KW-0808">Transferase</keyword>
<dbReference type="GO" id="GO:0016740">
    <property type="term" value="F:transferase activity"/>
    <property type="evidence" value="ECO:0007669"/>
    <property type="project" value="UniProtKB-KW"/>
</dbReference>
<dbReference type="AlphaFoldDB" id="A0A2H0VDP5"/>
<dbReference type="Gene3D" id="3.90.1300.10">
    <property type="entry name" value="Amidase signature (AS) domain"/>
    <property type="match status" value="1"/>
</dbReference>
<dbReference type="PANTHER" id="PTHR11895">
    <property type="entry name" value="TRANSAMIDASE"/>
    <property type="match status" value="1"/>
</dbReference>
<dbReference type="PROSITE" id="PS00571">
    <property type="entry name" value="AMIDASES"/>
    <property type="match status" value="1"/>
</dbReference>
<reference evidence="10" key="1">
    <citation type="submission" date="2017-09" db="EMBL/GenBank/DDBJ databases">
        <title>Depth-based differentiation of microbial function through sediment-hosted aquifers and enrichment of novel symbionts in the deep terrestrial subsurface.</title>
        <authorList>
            <person name="Probst A.J."/>
            <person name="Ladd B."/>
            <person name="Jarett J.K."/>
            <person name="Geller-Mcgrath D.E."/>
            <person name="Sieber C.M.K."/>
            <person name="Emerson J.B."/>
            <person name="Anantharaman K."/>
            <person name="Thomas B.C."/>
            <person name="Malmstrom R."/>
            <person name="Stieglmeier M."/>
            <person name="Klingl A."/>
            <person name="Woyke T."/>
            <person name="Ryan C.M."/>
            <person name="Banfield J.F."/>
        </authorList>
    </citation>
    <scope>NUCLEOTIDE SEQUENCE [LARGE SCALE GENOMIC DNA]</scope>
</reference>
<comment type="catalytic activity">
    <reaction evidence="6 7">
        <text>L-glutamyl-tRNA(Gln) + L-glutamine + ATP + H2O = L-glutaminyl-tRNA(Gln) + L-glutamate + ADP + phosphate + H(+)</text>
        <dbReference type="Rhea" id="RHEA:17521"/>
        <dbReference type="Rhea" id="RHEA-COMP:9681"/>
        <dbReference type="Rhea" id="RHEA-COMP:9684"/>
        <dbReference type="ChEBI" id="CHEBI:15377"/>
        <dbReference type="ChEBI" id="CHEBI:15378"/>
        <dbReference type="ChEBI" id="CHEBI:29985"/>
        <dbReference type="ChEBI" id="CHEBI:30616"/>
        <dbReference type="ChEBI" id="CHEBI:43474"/>
        <dbReference type="ChEBI" id="CHEBI:58359"/>
        <dbReference type="ChEBI" id="CHEBI:78520"/>
        <dbReference type="ChEBI" id="CHEBI:78521"/>
        <dbReference type="ChEBI" id="CHEBI:456216"/>
        <dbReference type="EC" id="6.3.5.7"/>
    </reaction>
</comment>
<dbReference type="InterPro" id="IPR004412">
    <property type="entry name" value="GatA"/>
</dbReference>
<dbReference type="GO" id="GO:0006412">
    <property type="term" value="P:translation"/>
    <property type="evidence" value="ECO:0007669"/>
    <property type="project" value="UniProtKB-UniRule"/>
</dbReference>
<keyword evidence="3 7" id="KW-0547">Nucleotide-binding</keyword>
<comment type="subunit">
    <text evidence="7">Heterotrimer of A, B and C subunits.</text>
</comment>
<feature type="active site" description="Acyl-ester intermediate" evidence="7">
    <location>
        <position position="178"/>
    </location>
</feature>
<feature type="domain" description="Amidase" evidence="8">
    <location>
        <begin position="24"/>
        <end position="471"/>
    </location>
</feature>
<dbReference type="EC" id="6.3.5.7" evidence="7"/>
<dbReference type="GO" id="GO:0030956">
    <property type="term" value="C:glutamyl-tRNA(Gln) amidotransferase complex"/>
    <property type="evidence" value="ECO:0007669"/>
    <property type="project" value="InterPro"/>
</dbReference>
<dbReference type="PANTHER" id="PTHR11895:SF151">
    <property type="entry name" value="GLUTAMYL-TRNA(GLN) AMIDOTRANSFERASE SUBUNIT A"/>
    <property type="match status" value="1"/>
</dbReference>
<keyword evidence="5 7" id="KW-0648">Protein biosynthesis</keyword>
<evidence type="ECO:0000256" key="7">
    <source>
        <dbReference type="HAMAP-Rule" id="MF_00120"/>
    </source>
</evidence>
<evidence type="ECO:0000313" key="10">
    <source>
        <dbReference type="Proteomes" id="UP000230557"/>
    </source>
</evidence>
<feature type="active site" description="Charge relay system" evidence="7">
    <location>
        <position position="154"/>
    </location>
</feature>
<dbReference type="InterPro" id="IPR036928">
    <property type="entry name" value="AS_sf"/>
</dbReference>
<name>A0A2H0VDP5_9BACT</name>
<dbReference type="Pfam" id="PF01425">
    <property type="entry name" value="Amidase"/>
    <property type="match status" value="1"/>
</dbReference>
<evidence type="ECO:0000256" key="5">
    <source>
        <dbReference type="ARBA" id="ARBA00022917"/>
    </source>
</evidence>
<sequence length="490" mass="52846">MNITDLTISKAHALLKDKKLSVKELTEASLARIKTVDEKVHAFLKVTEKKALEQAQAAQIRFDTGTDVNPLLGIPMSHKDIYCTKGVETTAGSNILKEYIPPYSATVVKKLEAVGAVMVGKTNLDAFAHGASTENSDFGPSKNPFDTSLVPGGSSGGSAVSVASSEVLFSTGTDTGGSIRLPASFTNTVGLKPTYGRVSRYGIIAMASSTDSPGPITKTVEDCALVLSAMAGHDKKDATSSGRLVPDYKTFLGKNIAGFKIGVPKQFFVEGLSKDVEGPVRDAIKKFEELGAKVEEVDLSYMDYALAIYYIIIPSEVSSNLSRYDGIKYGFSVERDAKFKVTDLLSVYGKSRDIGFGQEAKRRIILGTYALSSGYYDAYYKKAQKVSQLIKNDFTKVFEKYDLLLGPVSPTLPFKLGEKSGDPMQMYLADVYTTSMSLAGIPAISVPAGFTRGLPVGLQIIASHFEEGRLLQAAYAFEQATGFFETKPKL</sequence>
<dbReference type="Proteomes" id="UP000230557">
    <property type="component" value="Unassembled WGS sequence"/>
</dbReference>
<feature type="active site" description="Charge relay system" evidence="7">
    <location>
        <position position="79"/>
    </location>
</feature>
<dbReference type="InterPro" id="IPR020556">
    <property type="entry name" value="Amidase_CS"/>
</dbReference>
<dbReference type="GO" id="GO:0005524">
    <property type="term" value="F:ATP binding"/>
    <property type="evidence" value="ECO:0007669"/>
    <property type="project" value="UniProtKB-KW"/>
</dbReference>
<gene>
    <name evidence="7 9" type="primary">gatA</name>
    <name evidence="9" type="ORF">COT91_02625</name>
</gene>
<accession>A0A2H0VDP5</accession>
<evidence type="ECO:0000256" key="6">
    <source>
        <dbReference type="ARBA" id="ARBA00047407"/>
    </source>
</evidence>
<evidence type="ECO:0000259" key="8">
    <source>
        <dbReference type="Pfam" id="PF01425"/>
    </source>
</evidence>
<evidence type="ECO:0000313" key="9">
    <source>
        <dbReference type="EMBL" id="PIR97206.1"/>
    </source>
</evidence>
<evidence type="ECO:0000256" key="1">
    <source>
        <dbReference type="ARBA" id="ARBA00008069"/>
    </source>
</evidence>
<evidence type="ECO:0000256" key="2">
    <source>
        <dbReference type="ARBA" id="ARBA00022598"/>
    </source>
</evidence>
<keyword evidence="4 7" id="KW-0067">ATP-binding</keyword>
<evidence type="ECO:0000256" key="4">
    <source>
        <dbReference type="ARBA" id="ARBA00022840"/>
    </source>
</evidence>
<dbReference type="SUPFAM" id="SSF75304">
    <property type="entry name" value="Amidase signature (AS) enzymes"/>
    <property type="match status" value="1"/>
</dbReference>
<dbReference type="InterPro" id="IPR023631">
    <property type="entry name" value="Amidase_dom"/>
</dbReference>
<comment type="caution">
    <text evidence="9">The sequence shown here is derived from an EMBL/GenBank/DDBJ whole genome shotgun (WGS) entry which is preliminary data.</text>
</comment>
<dbReference type="HAMAP" id="MF_00120">
    <property type="entry name" value="GatA"/>
    <property type="match status" value="1"/>
</dbReference>